<dbReference type="AlphaFoldDB" id="A0A388SB56"/>
<dbReference type="PANTHER" id="PTHR21363:SF0">
    <property type="entry name" value="PREPHENATE DEHYDROGENASE [NADP(+)]"/>
    <property type="match status" value="1"/>
</dbReference>
<dbReference type="SUPFAM" id="SSF51735">
    <property type="entry name" value="NAD(P)-binding Rossmann-fold domains"/>
    <property type="match status" value="1"/>
</dbReference>
<dbReference type="SUPFAM" id="SSF48179">
    <property type="entry name" value="6-phosphogluconate dehydrogenase C-terminal domain-like"/>
    <property type="match status" value="1"/>
</dbReference>
<dbReference type="RefSeq" id="WP_116269902.1">
    <property type="nucleotide sequence ID" value="NZ_BGZJ01000001.1"/>
</dbReference>
<keyword evidence="1" id="KW-0560">Oxidoreductase</keyword>
<dbReference type="Pfam" id="PF02153">
    <property type="entry name" value="PDH_N"/>
    <property type="match status" value="1"/>
</dbReference>
<proteinExistence type="predicted"/>
<dbReference type="InterPro" id="IPR003099">
    <property type="entry name" value="Prephen_DH"/>
</dbReference>
<accession>A0A388SB56</accession>
<dbReference type="Proteomes" id="UP000266091">
    <property type="component" value="Unassembled WGS sequence"/>
</dbReference>
<evidence type="ECO:0000256" key="1">
    <source>
        <dbReference type="ARBA" id="ARBA00023002"/>
    </source>
</evidence>
<dbReference type="InterPro" id="IPR008927">
    <property type="entry name" value="6-PGluconate_DH-like_C_sf"/>
</dbReference>
<dbReference type="InterPro" id="IPR050812">
    <property type="entry name" value="Preph/Arog_dehydrog"/>
</dbReference>
<dbReference type="GO" id="GO:0008977">
    <property type="term" value="F:prephenate dehydrogenase (NAD+) activity"/>
    <property type="evidence" value="ECO:0007669"/>
    <property type="project" value="InterPro"/>
</dbReference>
<dbReference type="GO" id="GO:0006571">
    <property type="term" value="P:tyrosine biosynthetic process"/>
    <property type="evidence" value="ECO:0007669"/>
    <property type="project" value="InterPro"/>
</dbReference>
<dbReference type="PANTHER" id="PTHR21363">
    <property type="entry name" value="PREPHENATE DEHYDROGENASE"/>
    <property type="match status" value="1"/>
</dbReference>
<accession>A0A401LJH1</accession>
<dbReference type="Pfam" id="PF20463">
    <property type="entry name" value="PDH_C"/>
    <property type="match status" value="1"/>
</dbReference>
<sequence length="294" mass="31425">MKLAVIGMGLMGGSAALAMKRAGTIHSVYACDMSPEAVSDSISMGIADEGGSDPAEAARSADVIMVATPVMTMESIFRQIAPVMKPDAVVTDIGSVRGMVQEGARRALGAKFSQYAPCHPIAGGEKPGVRYAFADMFVGKKVISTAEEGMSARAVEIIESLWKSCGAQIIRMSPERHDEVFALMSHLPHVLAYALVAMITESRDPDTLLSMGGTGFLDFSRIAASSPVMWRDICLANRKAISEGLRRYRAELELFQKAIDDGNADQLVAGFARAAQARRKLGQGDSLKTQVKKP</sequence>
<dbReference type="InterPro" id="IPR036291">
    <property type="entry name" value="NAD(P)-bd_dom_sf"/>
</dbReference>
<reference evidence="3 4" key="1">
    <citation type="journal article" date="2018" name="Int. J. Syst. Evol. Microbiol.">
        <title>Mesosutterella multiformis gen. nov., sp. nov., a member of the family Sutterellaceae and Sutterella megalosphaeroides sp. nov., isolated from human faeces.</title>
        <authorList>
            <person name="Sakamoto M."/>
            <person name="Ikeyama N."/>
            <person name="Kunihiro T."/>
            <person name="Iino T."/>
            <person name="Yuki M."/>
            <person name="Ohkuma M."/>
        </authorList>
    </citation>
    <scope>NUCLEOTIDE SEQUENCE [LARGE SCALE GENOMIC DNA]</scope>
    <source>
        <strain evidence="3 4">4NBBH2</strain>
    </source>
</reference>
<dbReference type="FunFam" id="3.40.50.720:FF:000208">
    <property type="entry name" value="Prephenate dehydrogenase"/>
    <property type="match status" value="1"/>
</dbReference>
<dbReference type="Gene3D" id="3.40.50.720">
    <property type="entry name" value="NAD(P)-binding Rossmann-like Domain"/>
    <property type="match status" value="1"/>
</dbReference>
<comment type="caution">
    <text evidence="3">The sequence shown here is derived from an EMBL/GenBank/DDBJ whole genome shotgun (WGS) entry which is preliminary data.</text>
</comment>
<gene>
    <name evidence="3" type="ORF">MESMUL_08920</name>
</gene>
<dbReference type="Gene3D" id="1.10.3660.10">
    <property type="entry name" value="6-phosphogluconate dehydrogenase C-terminal like domain"/>
    <property type="match status" value="1"/>
</dbReference>
<protein>
    <recommendedName>
        <fullName evidence="2">Prephenate/arogenate dehydrogenase domain-containing protein</fullName>
    </recommendedName>
</protein>
<evidence type="ECO:0000313" key="3">
    <source>
        <dbReference type="EMBL" id="GBO93538.1"/>
    </source>
</evidence>
<dbReference type="GO" id="GO:0070403">
    <property type="term" value="F:NAD+ binding"/>
    <property type="evidence" value="ECO:0007669"/>
    <property type="project" value="InterPro"/>
</dbReference>
<dbReference type="InterPro" id="IPR046825">
    <property type="entry name" value="PDH_C"/>
</dbReference>
<evidence type="ECO:0000259" key="2">
    <source>
        <dbReference type="PROSITE" id="PS51176"/>
    </source>
</evidence>
<dbReference type="InterPro" id="IPR046826">
    <property type="entry name" value="PDH_N"/>
</dbReference>
<evidence type="ECO:0000313" key="4">
    <source>
        <dbReference type="Proteomes" id="UP000266091"/>
    </source>
</evidence>
<dbReference type="GO" id="GO:0004665">
    <property type="term" value="F:prephenate dehydrogenase (NADP+) activity"/>
    <property type="evidence" value="ECO:0007669"/>
    <property type="project" value="InterPro"/>
</dbReference>
<feature type="domain" description="Prephenate/arogenate dehydrogenase" evidence="2">
    <location>
        <begin position="1"/>
        <end position="289"/>
    </location>
</feature>
<dbReference type="OrthoDB" id="9809920at2"/>
<name>A0A388SB56_9BURK</name>
<organism evidence="3 4">
    <name type="scientific">Mesosutterella multiformis</name>
    <dbReference type="NCBI Taxonomy" id="2259133"/>
    <lineage>
        <taxon>Bacteria</taxon>
        <taxon>Pseudomonadati</taxon>
        <taxon>Pseudomonadota</taxon>
        <taxon>Betaproteobacteria</taxon>
        <taxon>Burkholderiales</taxon>
        <taxon>Sutterellaceae</taxon>
        <taxon>Mesosutterella</taxon>
    </lineage>
</organism>
<dbReference type="EMBL" id="BGZJ01000001">
    <property type="protein sequence ID" value="GBO93538.1"/>
    <property type="molecule type" value="Genomic_DNA"/>
</dbReference>
<keyword evidence="4" id="KW-1185">Reference proteome</keyword>
<dbReference type="PROSITE" id="PS51176">
    <property type="entry name" value="PDH_ADH"/>
    <property type="match status" value="1"/>
</dbReference>